<evidence type="ECO:0000259" key="4">
    <source>
        <dbReference type="SMART" id="SM01010"/>
    </source>
</evidence>
<dbReference type="GO" id="GO:0019901">
    <property type="term" value="F:protein kinase binding"/>
    <property type="evidence" value="ECO:0007669"/>
    <property type="project" value="TreeGrafter"/>
</dbReference>
<dbReference type="CDD" id="cd02859">
    <property type="entry name" value="E_set_AMPKbeta_like_N"/>
    <property type="match status" value="1"/>
</dbReference>
<feature type="region of interest" description="Disordered" evidence="3">
    <location>
        <begin position="1"/>
        <end position="113"/>
    </location>
</feature>
<protein>
    <recommendedName>
        <fullName evidence="4">Association with the SNF1 complex (ASC) domain-containing protein</fullName>
    </recommendedName>
</protein>
<feature type="compositionally biased region" description="Basic and acidic residues" evidence="3">
    <location>
        <begin position="525"/>
        <end position="537"/>
    </location>
</feature>
<feature type="compositionally biased region" description="Polar residues" evidence="3">
    <location>
        <begin position="52"/>
        <end position="65"/>
    </location>
</feature>
<feature type="compositionally biased region" description="Low complexity" evidence="3">
    <location>
        <begin position="1"/>
        <end position="20"/>
    </location>
</feature>
<feature type="compositionally biased region" description="Polar residues" evidence="3">
    <location>
        <begin position="154"/>
        <end position="164"/>
    </location>
</feature>
<dbReference type="InterPro" id="IPR006828">
    <property type="entry name" value="ASC_dom"/>
</dbReference>
<evidence type="ECO:0000256" key="1">
    <source>
        <dbReference type="ARBA" id="ARBA00010926"/>
    </source>
</evidence>
<dbReference type="SMART" id="SM01010">
    <property type="entry name" value="AMPKBI"/>
    <property type="match status" value="1"/>
</dbReference>
<feature type="domain" description="Association with the SNF1 complex (ASC)" evidence="4">
    <location>
        <begin position="427"/>
        <end position="827"/>
    </location>
</feature>
<dbReference type="Proteomes" id="UP000283269">
    <property type="component" value="Unassembled WGS sequence"/>
</dbReference>
<dbReference type="InterPro" id="IPR050827">
    <property type="entry name" value="CRP1_MDG1_kinase"/>
</dbReference>
<dbReference type="InterPro" id="IPR014756">
    <property type="entry name" value="Ig_E-set"/>
</dbReference>
<feature type="compositionally biased region" description="Low complexity" evidence="3">
    <location>
        <begin position="374"/>
        <end position="384"/>
    </location>
</feature>
<dbReference type="EMBL" id="NHYD01001956">
    <property type="protein sequence ID" value="PPQ89035.1"/>
    <property type="molecule type" value="Genomic_DNA"/>
</dbReference>
<evidence type="ECO:0000256" key="3">
    <source>
        <dbReference type="SAM" id="MobiDB-lite"/>
    </source>
</evidence>
<dbReference type="Gene3D" id="2.60.40.10">
    <property type="entry name" value="Immunoglobulins"/>
    <property type="match status" value="1"/>
</dbReference>
<feature type="compositionally biased region" description="Gly residues" evidence="3">
    <location>
        <begin position="652"/>
        <end position="662"/>
    </location>
</feature>
<evidence type="ECO:0000256" key="2">
    <source>
        <dbReference type="ARBA" id="ARBA00038216"/>
    </source>
</evidence>
<dbReference type="PANTHER" id="PTHR10343">
    <property type="entry name" value="5'-AMP-ACTIVATED PROTEIN KINASE , BETA SUBUNIT"/>
    <property type="match status" value="1"/>
</dbReference>
<dbReference type="InterPro" id="IPR037256">
    <property type="entry name" value="ASC_dom_sf"/>
</dbReference>
<dbReference type="AlphaFoldDB" id="A0A409XE72"/>
<dbReference type="InterPro" id="IPR032640">
    <property type="entry name" value="AMPK1_CBM"/>
</dbReference>
<feature type="region of interest" description="Disordered" evidence="3">
    <location>
        <begin position="125"/>
        <end position="209"/>
    </location>
</feature>
<comment type="similarity">
    <text evidence="1">Belongs to the 5'-AMP-activated protein kinase beta subunit family.</text>
</comment>
<dbReference type="Pfam" id="PF16561">
    <property type="entry name" value="AMPK1_CBM"/>
    <property type="match status" value="1"/>
</dbReference>
<feature type="compositionally biased region" description="Polar residues" evidence="3">
    <location>
        <begin position="673"/>
        <end position="689"/>
    </location>
</feature>
<dbReference type="InParanoid" id="A0A409XE72"/>
<dbReference type="GO" id="GO:0031588">
    <property type="term" value="C:nucleotide-activated protein kinase complex"/>
    <property type="evidence" value="ECO:0007669"/>
    <property type="project" value="TreeGrafter"/>
</dbReference>
<dbReference type="Pfam" id="PF04739">
    <property type="entry name" value="AMPKBI"/>
    <property type="match status" value="1"/>
</dbReference>
<dbReference type="STRING" id="93625.A0A409XE72"/>
<reference evidence="5 6" key="1">
    <citation type="journal article" date="2018" name="Evol. Lett.">
        <title>Horizontal gene cluster transfer increased hallucinogenic mushroom diversity.</title>
        <authorList>
            <person name="Reynolds H.T."/>
            <person name="Vijayakumar V."/>
            <person name="Gluck-Thaler E."/>
            <person name="Korotkin H.B."/>
            <person name="Matheny P.B."/>
            <person name="Slot J.C."/>
        </authorList>
    </citation>
    <scope>NUCLEOTIDE SEQUENCE [LARGE SCALE GENOMIC DNA]</scope>
    <source>
        <strain evidence="5 6">2631</strain>
    </source>
</reference>
<dbReference type="SUPFAM" id="SSF81296">
    <property type="entry name" value="E set domains"/>
    <property type="match status" value="1"/>
</dbReference>
<feature type="compositionally biased region" description="Polar residues" evidence="3">
    <location>
        <begin position="609"/>
        <end position="624"/>
    </location>
</feature>
<keyword evidence="6" id="KW-1185">Reference proteome</keyword>
<feature type="compositionally biased region" description="Pro residues" evidence="3">
    <location>
        <begin position="361"/>
        <end position="373"/>
    </location>
</feature>
<evidence type="ECO:0000313" key="5">
    <source>
        <dbReference type="EMBL" id="PPQ89035.1"/>
    </source>
</evidence>
<feature type="compositionally biased region" description="Low complexity" evidence="3">
    <location>
        <begin position="169"/>
        <end position="179"/>
    </location>
</feature>
<sequence length="829" mass="85496">MGNSASNANNPPRNTATSNTMRTTSISPGPGNPHPSMRTKKRSLELPDLASLSLTPASNNASNRGRQAKSASIPIPPAAQNQNYPFNHYLTSQELEPEERAPTHLPSTSDMLGQVGGYQTYQAQLQPPSTHQPFPPAPAPRGRTGPTGGYYQGDQQRPSQNQSAPRGRQQPISARQQQQVMRIQELYDRSQQQQPPAAPPSSPAGSSVLAGSGYAREVVRSSIPVLLGKAAKADEVDQSAMLSPLKEDLLADPVPVKIVWKGGGREVVLARAGDDEWKGRQPMERDPISTNVWTLSVLLRPGTHHVRFLVDGQWRVADDLPAAVDDQGSLANYVAVPLTYGLPGQTQAPMNVVNAIQIPPPPFAQLQPPPPRKLQPGQSFWSADSEADGDGDGDERARPSTSAGAAAASHKPQGEVTKAGAAAAAAAAYIQASWTSVFPPELLEAAREEEAYLAASAGQYDGGSGGAGGGGTARVTGFVPAPNIPPAPGLPRHLDKLILNSRVGEQKSSGAGSANGSGSGHRHGDRHEHGGHGRGGHDASGGGGGGGGGVGASGVGSGQGSAARRERREREKERERERGTRSSRRGNVPPPPPPSEDGTGEYEPPAVISVQQATPVDMGPSTSGSLPASGTATPSTTTATTAVLASTSAGTLSGGSGSGGVESTGTTTAATSPQGSLPATPTGQMSPMQAHTPPKMGWASGTGAIPPSVLLSLSGSSAPSQSQSQSQSSTPASTHAAQTPSAQTQTQTQSQTTHLQPQPQLPPTPLERAAMSGSRAITIDDANMPSLTDDNSVLPVPSHVVLHHLCTSAIRNGVLAVANTTRYRKKMGL</sequence>
<evidence type="ECO:0000313" key="6">
    <source>
        <dbReference type="Proteomes" id="UP000283269"/>
    </source>
</evidence>
<feature type="compositionally biased region" description="Low complexity" evidence="3">
    <location>
        <begin position="399"/>
        <end position="409"/>
    </location>
</feature>
<dbReference type="OrthoDB" id="531008at2759"/>
<comment type="caution">
    <text evidence="5">The sequence shown here is derived from an EMBL/GenBank/DDBJ whole genome shotgun (WGS) entry which is preliminary data.</text>
</comment>
<feature type="compositionally biased region" description="Polar residues" evidence="3">
    <location>
        <begin position="80"/>
        <end position="94"/>
    </location>
</feature>
<feature type="region of interest" description="Disordered" evidence="3">
    <location>
        <begin position="361"/>
        <end position="413"/>
    </location>
</feature>
<dbReference type="GO" id="GO:0005634">
    <property type="term" value="C:nucleus"/>
    <property type="evidence" value="ECO:0007669"/>
    <property type="project" value="TreeGrafter"/>
</dbReference>
<dbReference type="GO" id="GO:0007165">
    <property type="term" value="P:signal transduction"/>
    <property type="evidence" value="ECO:0007669"/>
    <property type="project" value="TreeGrafter"/>
</dbReference>
<dbReference type="Gene3D" id="6.20.250.60">
    <property type="match status" value="1"/>
</dbReference>
<feature type="compositionally biased region" description="Low complexity" evidence="3">
    <location>
        <begin position="663"/>
        <end position="672"/>
    </location>
</feature>
<proteinExistence type="inferred from homology"/>
<dbReference type="InterPro" id="IPR013783">
    <property type="entry name" value="Ig-like_fold"/>
</dbReference>
<feature type="compositionally biased region" description="Low complexity" evidence="3">
    <location>
        <begin position="625"/>
        <end position="651"/>
    </location>
</feature>
<feature type="compositionally biased region" description="Gly residues" evidence="3">
    <location>
        <begin position="538"/>
        <end position="559"/>
    </location>
</feature>
<feature type="compositionally biased region" description="Low complexity" evidence="3">
    <location>
        <begin position="706"/>
        <end position="758"/>
    </location>
</feature>
<feature type="region of interest" description="Disordered" evidence="3">
    <location>
        <begin position="505"/>
        <end position="770"/>
    </location>
</feature>
<gene>
    <name evidence="5" type="ORF">CVT25_004677</name>
</gene>
<dbReference type="PANTHER" id="PTHR10343:SF81">
    <property type="entry name" value="CRUCIFORM DNA-RECOGNIZING PROTEIN 1-RELATED"/>
    <property type="match status" value="1"/>
</dbReference>
<accession>A0A409XE72</accession>
<comment type="similarity">
    <text evidence="2">Belongs to the CRP1/MDG1 family.</text>
</comment>
<dbReference type="SUPFAM" id="SSF160219">
    <property type="entry name" value="AMPKBI-like"/>
    <property type="match status" value="1"/>
</dbReference>
<feature type="compositionally biased region" description="Basic and acidic residues" evidence="3">
    <location>
        <begin position="563"/>
        <end position="580"/>
    </location>
</feature>
<dbReference type="GO" id="GO:0005737">
    <property type="term" value="C:cytoplasm"/>
    <property type="evidence" value="ECO:0007669"/>
    <property type="project" value="TreeGrafter"/>
</dbReference>
<name>A0A409XE72_PSICY</name>
<organism evidence="5 6">
    <name type="scientific">Psilocybe cyanescens</name>
    <dbReference type="NCBI Taxonomy" id="93625"/>
    <lineage>
        <taxon>Eukaryota</taxon>
        <taxon>Fungi</taxon>
        <taxon>Dikarya</taxon>
        <taxon>Basidiomycota</taxon>
        <taxon>Agaricomycotina</taxon>
        <taxon>Agaricomycetes</taxon>
        <taxon>Agaricomycetidae</taxon>
        <taxon>Agaricales</taxon>
        <taxon>Agaricineae</taxon>
        <taxon>Strophariaceae</taxon>
        <taxon>Psilocybe</taxon>
    </lineage>
</organism>